<evidence type="ECO:0000313" key="1">
    <source>
        <dbReference type="EMBL" id="KAG7055703.1"/>
    </source>
</evidence>
<accession>A0A9P7UG68</accession>
<keyword evidence="2" id="KW-1185">Reference proteome</keyword>
<dbReference type="Proteomes" id="UP000699042">
    <property type="component" value="Unassembled WGS sequence"/>
</dbReference>
<dbReference type="AlphaFoldDB" id="A0A9P7UG68"/>
<reference evidence="1" key="1">
    <citation type="submission" date="2021-05" db="EMBL/GenBank/DDBJ databases">
        <title>Comparative genomics of three Colletotrichum scovillei strains and genetic complementation revealed genes involved fungal growth and virulence on chili pepper.</title>
        <authorList>
            <person name="Hsieh D.-K."/>
            <person name="Chuang S.-C."/>
            <person name="Chen C.-Y."/>
            <person name="Chao Y.-T."/>
            <person name="Lu M.-Y.J."/>
            <person name="Lee M.-H."/>
            <person name="Shih M.-C."/>
        </authorList>
    </citation>
    <scope>NUCLEOTIDE SEQUENCE</scope>
    <source>
        <strain evidence="1">Coll-153</strain>
    </source>
</reference>
<organism evidence="1 2">
    <name type="scientific">Colletotrichum scovillei</name>
    <dbReference type="NCBI Taxonomy" id="1209932"/>
    <lineage>
        <taxon>Eukaryota</taxon>
        <taxon>Fungi</taxon>
        <taxon>Dikarya</taxon>
        <taxon>Ascomycota</taxon>
        <taxon>Pezizomycotina</taxon>
        <taxon>Sordariomycetes</taxon>
        <taxon>Hypocreomycetidae</taxon>
        <taxon>Glomerellales</taxon>
        <taxon>Glomerellaceae</taxon>
        <taxon>Colletotrichum</taxon>
        <taxon>Colletotrichum acutatum species complex</taxon>
    </lineage>
</organism>
<dbReference type="EMBL" id="JAESDN010000002">
    <property type="protein sequence ID" value="KAG7055703.1"/>
    <property type="molecule type" value="Genomic_DNA"/>
</dbReference>
<proteinExistence type="predicted"/>
<sequence length="464" mass="52753">MLPRLMTAGFLRDNKSGSVRRIHVPRKTGWNQAGQCKVPLRATSMKHWWTLKSLNTALTRPGIWVAALGKVGRNHPMRVRLNATGIANYALVNVTLQGISDNSRSNIVKFSDLYGLQDWESVRLPLLSPCGNGRNPTQTSELLQFPSHSCALARRHCLVRRRMMMFQWSGFTSRIHQPDATHIVIQELDVSYSVQRLETAVASRREATPKQQTEHWLACHNRDEALNGNNIKSRAGPFRTLAIDWMEYASRERCRDVVPLACDDYDRTALEPFQRLNPWTSQQTRQPGLAWHHRQETQSRRLGRGTLFGSSRFFETRCFCRVSWPVAGRLFSRKTLNHQPTLLSLPVEHVRCKLSRTLELGGLTRLSCPDTVLGHDAANKMLTRIAVPRKGGRNSNISGRHEDMDRYRFSLRPVHDPITFEEAQAPSYGSRSLYPVNSATHTPGTAWNNAIWGDCRTSNVMSNL</sequence>
<evidence type="ECO:0000313" key="2">
    <source>
        <dbReference type="Proteomes" id="UP000699042"/>
    </source>
</evidence>
<gene>
    <name evidence="1" type="ORF">JMJ77_008155</name>
</gene>
<comment type="caution">
    <text evidence="1">The sequence shown here is derived from an EMBL/GenBank/DDBJ whole genome shotgun (WGS) entry which is preliminary data.</text>
</comment>
<name>A0A9P7UG68_9PEZI</name>
<protein>
    <submittedName>
        <fullName evidence="1">Uncharacterized protein</fullName>
    </submittedName>
</protein>